<reference evidence="1" key="1">
    <citation type="submission" date="2017-10" db="EMBL/GenBank/DDBJ databases">
        <title>Genome sequence of cellulolytic Lachnospiraceae bacterium XHS1971 isolated from hotspring sediment.</title>
        <authorList>
            <person name="Vasudevan G."/>
            <person name="Joshi A.J."/>
            <person name="Hivarkar S."/>
            <person name="Lanjekar V.B."/>
            <person name="Dhakephalkar P.K."/>
            <person name="Dagar S."/>
        </authorList>
    </citation>
    <scope>NUCLEOTIDE SEQUENCE</scope>
    <source>
        <strain evidence="1">XHS1971</strain>
    </source>
</reference>
<name>A0AC61DBM4_9FIRM</name>
<dbReference type="Proteomes" id="UP000224460">
    <property type="component" value="Unassembled WGS sequence"/>
</dbReference>
<proteinExistence type="predicted"/>
<keyword evidence="2" id="KW-1185">Reference proteome</keyword>
<evidence type="ECO:0000313" key="1">
    <source>
        <dbReference type="EMBL" id="PHV70659.1"/>
    </source>
</evidence>
<dbReference type="EMBL" id="PEDL01000008">
    <property type="protein sequence ID" value="PHV70659.1"/>
    <property type="molecule type" value="Genomic_DNA"/>
</dbReference>
<comment type="caution">
    <text evidence="1">The sequence shown here is derived from an EMBL/GenBank/DDBJ whole genome shotgun (WGS) entry which is preliminary data.</text>
</comment>
<protein>
    <submittedName>
        <fullName evidence="1">Uncharacterized protein</fullName>
    </submittedName>
</protein>
<sequence>MIVSLSEERKETMLIDEAIVYFITSLETQQLSIHSIRAYSQDLNQWRAYLDAQMTLDQLSFKDFQTYFIHINTLKPSSLKRKRVVLRRFLEFCYKKRLCKERLHEYIDPIKSKKSNAPKEILSKEEIHTLWAYLEKEIETKAHTLTTSYEQFNYYYACRNKLLVALLLYTGARASEIVGLKKQDLQLKTGQITLLAKGHKYNPIPIHSSLKEAFNQYMQQLEVLQDQEIHRLLLSDYLFPSRLHPKKPITTRTLHDLMNKLSNILGRHIHAHLFRHTFASYCIAAHMDISTISSLISHSNPSITLSIYTHEIDAHNKEEQLKKLPSFTE</sequence>
<evidence type="ECO:0000313" key="2">
    <source>
        <dbReference type="Proteomes" id="UP000224460"/>
    </source>
</evidence>
<gene>
    <name evidence="1" type="ORF">CS063_09000</name>
</gene>
<organism evidence="1 2">
    <name type="scientific">Sporanaerobium hydrogeniformans</name>
    <dbReference type="NCBI Taxonomy" id="3072179"/>
    <lineage>
        <taxon>Bacteria</taxon>
        <taxon>Bacillati</taxon>
        <taxon>Bacillota</taxon>
        <taxon>Clostridia</taxon>
        <taxon>Lachnospirales</taxon>
        <taxon>Lachnospiraceae</taxon>
        <taxon>Sporanaerobium</taxon>
    </lineage>
</organism>
<accession>A0AC61DBM4</accession>